<proteinExistence type="inferred from homology"/>
<feature type="transmembrane region" description="Helical" evidence="7">
    <location>
        <begin position="362"/>
        <end position="380"/>
    </location>
</feature>
<feature type="transmembrane region" description="Helical" evidence="7">
    <location>
        <begin position="386"/>
        <end position="407"/>
    </location>
</feature>
<name>K9UC27_CHAP6</name>
<dbReference type="PANTHER" id="PTHR30250">
    <property type="entry name" value="PST FAMILY PREDICTED COLANIC ACID TRANSPORTER"/>
    <property type="match status" value="1"/>
</dbReference>
<keyword evidence="6 7" id="KW-0472">Membrane</keyword>
<dbReference type="PANTHER" id="PTHR30250:SF10">
    <property type="entry name" value="LIPOPOLYSACCHARIDE BIOSYNTHESIS PROTEIN WZXC"/>
    <property type="match status" value="1"/>
</dbReference>
<feature type="transmembrane region" description="Helical" evidence="7">
    <location>
        <begin position="120"/>
        <end position="143"/>
    </location>
</feature>
<dbReference type="Proteomes" id="UP000010366">
    <property type="component" value="Chromosome"/>
</dbReference>
<gene>
    <name evidence="8" type="ORF">Cha6605_1502</name>
</gene>
<feature type="transmembrane region" description="Helical" evidence="7">
    <location>
        <begin position="178"/>
        <end position="196"/>
    </location>
</feature>
<dbReference type="EMBL" id="CP003600">
    <property type="protein sequence ID" value="AFY92667.1"/>
    <property type="molecule type" value="Genomic_DNA"/>
</dbReference>
<dbReference type="AlphaFoldDB" id="K9UC27"/>
<evidence type="ECO:0000256" key="3">
    <source>
        <dbReference type="ARBA" id="ARBA00022475"/>
    </source>
</evidence>
<evidence type="ECO:0000256" key="2">
    <source>
        <dbReference type="ARBA" id="ARBA00007430"/>
    </source>
</evidence>
<dbReference type="PATRIC" id="fig|1173020.3.peg.1731"/>
<dbReference type="InterPro" id="IPR050833">
    <property type="entry name" value="Poly_Biosynth_Transport"/>
</dbReference>
<dbReference type="CDD" id="cd13127">
    <property type="entry name" value="MATE_tuaB_like"/>
    <property type="match status" value="1"/>
</dbReference>
<comment type="subcellular location">
    <subcellularLocation>
        <location evidence="1">Cell membrane</location>
        <topology evidence="1">Multi-pass membrane protein</topology>
    </subcellularLocation>
</comment>
<protein>
    <submittedName>
        <fullName evidence="8">Membrane protein involved in the export of O-antigen and teichoic acid</fullName>
    </submittedName>
</protein>
<dbReference type="KEGG" id="cmp:Cha6605_1502"/>
<evidence type="ECO:0000256" key="1">
    <source>
        <dbReference type="ARBA" id="ARBA00004651"/>
    </source>
</evidence>
<feature type="transmembrane region" description="Helical" evidence="7">
    <location>
        <begin position="327"/>
        <end position="350"/>
    </location>
</feature>
<accession>K9UC27</accession>
<keyword evidence="4 7" id="KW-0812">Transmembrane</keyword>
<feature type="transmembrane region" description="Helical" evidence="7">
    <location>
        <begin position="300"/>
        <end position="321"/>
    </location>
</feature>
<feature type="transmembrane region" description="Helical" evidence="7">
    <location>
        <begin position="91"/>
        <end position="114"/>
    </location>
</feature>
<reference evidence="8 9" key="1">
    <citation type="submission" date="2012-05" db="EMBL/GenBank/DDBJ databases">
        <title>Finished chromosome of genome of Chamaesiphon sp. PCC 6605.</title>
        <authorList>
            <consortium name="US DOE Joint Genome Institute"/>
            <person name="Gugger M."/>
            <person name="Coursin T."/>
            <person name="Rippka R."/>
            <person name="Tandeau De Marsac N."/>
            <person name="Huntemann M."/>
            <person name="Wei C.-L."/>
            <person name="Han J."/>
            <person name="Detter J.C."/>
            <person name="Han C."/>
            <person name="Tapia R."/>
            <person name="Chen A."/>
            <person name="Kyrpides N."/>
            <person name="Mavromatis K."/>
            <person name="Markowitz V."/>
            <person name="Szeto E."/>
            <person name="Ivanova N."/>
            <person name="Pagani I."/>
            <person name="Pati A."/>
            <person name="Goodwin L."/>
            <person name="Nordberg H.P."/>
            <person name="Cantor M.N."/>
            <person name="Hua S.X."/>
            <person name="Woyke T."/>
            <person name="Kerfeld C.A."/>
        </authorList>
    </citation>
    <scope>NUCLEOTIDE SEQUENCE [LARGE SCALE GENOMIC DNA]</scope>
    <source>
        <strain evidence="9">ATCC 27169 / PCC 6605</strain>
    </source>
</reference>
<evidence type="ECO:0000313" key="8">
    <source>
        <dbReference type="EMBL" id="AFY92667.1"/>
    </source>
</evidence>
<dbReference type="OrthoDB" id="9770347at2"/>
<feature type="transmembrane region" description="Helical" evidence="7">
    <location>
        <begin position="150"/>
        <end position="172"/>
    </location>
</feature>
<evidence type="ECO:0000256" key="4">
    <source>
        <dbReference type="ARBA" id="ARBA00022692"/>
    </source>
</evidence>
<evidence type="ECO:0000256" key="7">
    <source>
        <dbReference type="SAM" id="Phobius"/>
    </source>
</evidence>
<comment type="similarity">
    <text evidence="2">Belongs to the polysaccharide synthase family.</text>
</comment>
<evidence type="ECO:0000256" key="5">
    <source>
        <dbReference type="ARBA" id="ARBA00022989"/>
    </source>
</evidence>
<keyword evidence="3" id="KW-1003">Cell membrane</keyword>
<dbReference type="GO" id="GO:0005886">
    <property type="term" value="C:plasma membrane"/>
    <property type="evidence" value="ECO:0007669"/>
    <property type="project" value="UniProtKB-SubCell"/>
</dbReference>
<sequence>MVINRLKQILSGAYLRNVGWMAGAEIANRLIRLSSTVILARMFSPQDYGLMAVIYTLSDFFQVFTLRGGIGSKIIQADERDLNAICNTAYWLNWIVCGSLFTIQCAIAVLLPYFSADSHITLPLCLLALTYLIYPLFVIHLILLERENQFKAVAICNVIISLVSNALTATFVLLGMGIWAIVWAMLLSAPVWIILTRKFHPWRPTRRFSLERWPEVLGFGSNLLINDLLTKVRANVDYLIVGKYLGVEALGMYYFAFNGGSGITLSILNTFMSPLYPHICAAKNNYEQFKQRYFRSLKKVSIVLVPLVLLQSFLAPLYVPIIFGERWIPAIPVLILICLSVIPGIYSWAASLLLNAVNKTRISLYISMTSTTIFIISILAVVQNGIVWVAATVLVNSLLASSVAIFWTHRFALRKQNFLSSIETTQSIK</sequence>
<evidence type="ECO:0000256" key="6">
    <source>
        <dbReference type="ARBA" id="ARBA00023136"/>
    </source>
</evidence>
<dbReference type="RefSeq" id="WP_015158845.1">
    <property type="nucleotide sequence ID" value="NC_019697.1"/>
</dbReference>
<dbReference type="eggNOG" id="COG2244">
    <property type="taxonomic scope" value="Bacteria"/>
</dbReference>
<dbReference type="HOGENOM" id="CLU_026911_7_0_3"/>
<dbReference type="STRING" id="1173020.Cha6605_1502"/>
<evidence type="ECO:0000313" key="9">
    <source>
        <dbReference type="Proteomes" id="UP000010366"/>
    </source>
</evidence>
<dbReference type="Pfam" id="PF13440">
    <property type="entry name" value="Polysacc_synt_3"/>
    <property type="match status" value="1"/>
</dbReference>
<organism evidence="8 9">
    <name type="scientific">Chamaesiphon minutus (strain ATCC 27169 / PCC 6605)</name>
    <dbReference type="NCBI Taxonomy" id="1173020"/>
    <lineage>
        <taxon>Bacteria</taxon>
        <taxon>Bacillati</taxon>
        <taxon>Cyanobacteriota</taxon>
        <taxon>Cyanophyceae</taxon>
        <taxon>Gomontiellales</taxon>
        <taxon>Chamaesiphonaceae</taxon>
        <taxon>Chamaesiphon</taxon>
    </lineage>
</organism>
<keyword evidence="9" id="KW-1185">Reference proteome</keyword>
<keyword evidence="5 7" id="KW-1133">Transmembrane helix</keyword>